<dbReference type="GO" id="GO:0016787">
    <property type="term" value="F:hydrolase activity"/>
    <property type="evidence" value="ECO:0007669"/>
    <property type="project" value="UniProtKB-KW"/>
</dbReference>
<evidence type="ECO:0000256" key="5">
    <source>
        <dbReference type="ARBA" id="ARBA00022763"/>
    </source>
</evidence>
<dbReference type="PhylomeDB" id="Q2J6S9"/>
<dbReference type="RefSeq" id="WP_011438037.1">
    <property type="nucleotide sequence ID" value="NC_007777.1"/>
</dbReference>
<keyword evidence="7" id="KW-0460">Magnesium</keyword>
<dbReference type="GO" id="GO:0046872">
    <property type="term" value="F:metal ion binding"/>
    <property type="evidence" value="ECO:0007669"/>
    <property type="project" value="UniProtKB-KW"/>
</dbReference>
<dbReference type="InterPro" id="IPR051547">
    <property type="entry name" value="TDP2-like"/>
</dbReference>
<organism evidence="12 13">
    <name type="scientific">Frankia casuarinae (strain DSM 45818 / CECT 9043 / HFP020203 / CcI3)</name>
    <dbReference type="NCBI Taxonomy" id="106370"/>
    <lineage>
        <taxon>Bacteria</taxon>
        <taxon>Bacillati</taxon>
        <taxon>Actinomycetota</taxon>
        <taxon>Actinomycetes</taxon>
        <taxon>Frankiales</taxon>
        <taxon>Frankiaceae</taxon>
        <taxon>Frankia</taxon>
    </lineage>
</organism>
<dbReference type="PANTHER" id="PTHR15822:SF4">
    <property type="entry name" value="TYROSYL-DNA PHOSPHODIESTERASE 2"/>
    <property type="match status" value="1"/>
</dbReference>
<evidence type="ECO:0000256" key="9">
    <source>
        <dbReference type="SAM" id="MobiDB-lite"/>
    </source>
</evidence>
<name>Q2J6S9_FRACC</name>
<dbReference type="GO" id="GO:0006281">
    <property type="term" value="P:DNA repair"/>
    <property type="evidence" value="ECO:0007669"/>
    <property type="project" value="UniProtKB-KW"/>
</dbReference>
<feature type="transmembrane region" description="Helical" evidence="10">
    <location>
        <begin position="41"/>
        <end position="62"/>
    </location>
</feature>
<evidence type="ECO:0000259" key="11">
    <source>
        <dbReference type="Pfam" id="PF03372"/>
    </source>
</evidence>
<evidence type="ECO:0000256" key="2">
    <source>
        <dbReference type="ARBA" id="ARBA00001946"/>
    </source>
</evidence>
<dbReference type="Gene3D" id="3.60.10.10">
    <property type="entry name" value="Endonuclease/exonuclease/phosphatase"/>
    <property type="match status" value="1"/>
</dbReference>
<keyword evidence="6" id="KW-0378">Hydrolase</keyword>
<keyword evidence="10" id="KW-0812">Transmembrane</keyword>
<evidence type="ECO:0000256" key="1">
    <source>
        <dbReference type="ARBA" id="ARBA00001936"/>
    </source>
</evidence>
<comment type="cofactor">
    <cofactor evidence="1">
        <name>Mn(2+)</name>
        <dbReference type="ChEBI" id="CHEBI:29035"/>
    </cofactor>
</comment>
<comment type="cofactor">
    <cofactor evidence="2">
        <name>Mg(2+)</name>
        <dbReference type="ChEBI" id="CHEBI:18420"/>
    </cofactor>
</comment>
<dbReference type="HOGENOM" id="CLU_052333_1_0_11"/>
<keyword evidence="4" id="KW-0479">Metal-binding</keyword>
<dbReference type="Proteomes" id="UP000001937">
    <property type="component" value="Chromosome"/>
</dbReference>
<proteinExistence type="predicted"/>
<dbReference type="InterPro" id="IPR036691">
    <property type="entry name" value="Endo/exonu/phosph_ase_sf"/>
</dbReference>
<protein>
    <submittedName>
        <fullName evidence="12">Endonuclease/exonuclease/phosphatase</fullName>
    </submittedName>
</protein>
<keyword evidence="10" id="KW-1133">Transmembrane helix</keyword>
<dbReference type="SUPFAM" id="SSF56219">
    <property type="entry name" value="DNase I-like"/>
    <property type="match status" value="1"/>
</dbReference>
<dbReference type="InterPro" id="IPR005135">
    <property type="entry name" value="Endo/exonuclease/phosphatase"/>
</dbReference>
<dbReference type="Pfam" id="PF03372">
    <property type="entry name" value="Exo_endo_phos"/>
    <property type="match status" value="1"/>
</dbReference>
<keyword evidence="12" id="KW-0255">Endonuclease</keyword>
<accession>Q2J6S9</accession>
<evidence type="ECO:0000313" key="13">
    <source>
        <dbReference type="Proteomes" id="UP000001937"/>
    </source>
</evidence>
<feature type="region of interest" description="Disordered" evidence="9">
    <location>
        <begin position="1"/>
        <end position="31"/>
    </location>
</feature>
<dbReference type="KEGG" id="fra:Francci3_3661"/>
<evidence type="ECO:0000256" key="6">
    <source>
        <dbReference type="ARBA" id="ARBA00022801"/>
    </source>
</evidence>
<keyword evidence="5" id="KW-0227">DNA damage</keyword>
<feature type="transmembrane region" description="Helical" evidence="10">
    <location>
        <begin position="100"/>
        <end position="117"/>
    </location>
</feature>
<keyword evidence="10" id="KW-0472">Membrane</keyword>
<dbReference type="STRING" id="106370.Francci3_3661"/>
<dbReference type="eggNOG" id="COG3021">
    <property type="taxonomic scope" value="Bacteria"/>
</dbReference>
<dbReference type="OrthoDB" id="2340043at2"/>
<evidence type="ECO:0000256" key="8">
    <source>
        <dbReference type="ARBA" id="ARBA00023204"/>
    </source>
</evidence>
<keyword evidence="13" id="KW-1185">Reference proteome</keyword>
<reference evidence="12 13" key="1">
    <citation type="journal article" date="2007" name="Genome Res.">
        <title>Genome characteristics of facultatively symbiotic Frankia sp. strains reflect host range and host plant biogeography.</title>
        <authorList>
            <person name="Normand P."/>
            <person name="Lapierre P."/>
            <person name="Tisa L.S."/>
            <person name="Gogarten J.P."/>
            <person name="Alloisio N."/>
            <person name="Bagnarol E."/>
            <person name="Bassi C.A."/>
            <person name="Berry A.M."/>
            <person name="Bickhart D.M."/>
            <person name="Choisne N."/>
            <person name="Couloux A."/>
            <person name="Cournoyer B."/>
            <person name="Cruveiller S."/>
            <person name="Daubin V."/>
            <person name="Demange N."/>
            <person name="Francino M.P."/>
            <person name="Goltsman E."/>
            <person name="Huang Y."/>
            <person name="Kopp O.R."/>
            <person name="Labarre L."/>
            <person name="Lapidus A."/>
            <person name="Lavire C."/>
            <person name="Marechal J."/>
            <person name="Martinez M."/>
            <person name="Mastronunzio J.E."/>
            <person name="Mullin B.C."/>
            <person name="Niemann J."/>
            <person name="Pujic P."/>
            <person name="Rawnsley T."/>
            <person name="Rouy Z."/>
            <person name="Schenowitz C."/>
            <person name="Sellstedt A."/>
            <person name="Tavares F."/>
            <person name="Tomkins J.P."/>
            <person name="Vallenet D."/>
            <person name="Valverde C."/>
            <person name="Wall L.G."/>
            <person name="Wang Y."/>
            <person name="Medigue C."/>
            <person name="Benson D.R."/>
        </authorList>
    </citation>
    <scope>NUCLEOTIDE SEQUENCE [LARGE SCALE GENOMIC DNA]</scope>
    <source>
        <strain evidence="13">DSM 45818 / CECT 9043 / CcI3</strain>
    </source>
</reference>
<feature type="domain" description="Endonuclease/exonuclease/phosphatase" evidence="11">
    <location>
        <begin position="138"/>
        <end position="346"/>
    </location>
</feature>
<dbReference type="GO" id="GO:0004519">
    <property type="term" value="F:endonuclease activity"/>
    <property type="evidence" value="ECO:0007669"/>
    <property type="project" value="UniProtKB-KW"/>
</dbReference>
<evidence type="ECO:0000256" key="7">
    <source>
        <dbReference type="ARBA" id="ARBA00022842"/>
    </source>
</evidence>
<dbReference type="PANTHER" id="PTHR15822">
    <property type="entry name" value="TRAF AND TNF RECEPTOR-ASSOCIATED PROTEIN"/>
    <property type="match status" value="1"/>
</dbReference>
<evidence type="ECO:0000256" key="4">
    <source>
        <dbReference type="ARBA" id="ARBA00022723"/>
    </source>
</evidence>
<gene>
    <name evidence="12" type="ordered locus">Francci3_3661</name>
</gene>
<evidence type="ECO:0000256" key="3">
    <source>
        <dbReference type="ARBA" id="ARBA00022722"/>
    </source>
</evidence>
<keyword evidence="8" id="KW-0234">DNA repair</keyword>
<evidence type="ECO:0000256" key="10">
    <source>
        <dbReference type="SAM" id="Phobius"/>
    </source>
</evidence>
<keyword evidence="3" id="KW-0540">Nuclease</keyword>
<evidence type="ECO:0000313" key="12">
    <source>
        <dbReference type="EMBL" id="ABD13013.1"/>
    </source>
</evidence>
<dbReference type="EMBL" id="CP000249">
    <property type="protein sequence ID" value="ABD13013.1"/>
    <property type="molecule type" value="Genomic_DNA"/>
</dbReference>
<sequence>MSSAQESGSAVPDTDPTSRHKDIPVAAPEPRPHPTFPVRPLVVIVAWVAAAGLGGIALGRLAHLDDAVGWPYSAINAGTELLYLPAYATVAVAFALRRNLLMIISMALIAIHLFWTLPEVFPGGAEEAPQGAARLRVMSANLLYYNDHADRLGAQIRAANPDVLVLVELSPLTLARVTSSGALASYRYREVHPEPGAFGAAVFSRFPLHDAAAPIVGGAMSLRATVEVDERRRFVVYAVHTISPTTSAYTDRWRTQLDTLRAQLEHATLPVVMAGDFNATRDHRPFRRLVNSGVRDAHDVVGGGWQPTWNSKSLILPPVLRIDHVLASPAFAVTGFEVGGDFGSDHRPVIADLAMR</sequence>
<feature type="transmembrane region" description="Helical" evidence="10">
    <location>
        <begin position="74"/>
        <end position="93"/>
    </location>
</feature>
<dbReference type="AlphaFoldDB" id="Q2J6S9"/>